<dbReference type="Proteomes" id="UP001162131">
    <property type="component" value="Unassembled WGS sequence"/>
</dbReference>
<keyword evidence="6" id="KW-0067">ATP-binding</keyword>
<evidence type="ECO:0000256" key="2">
    <source>
        <dbReference type="ARBA" id="ARBA00022527"/>
    </source>
</evidence>
<dbReference type="PROSITE" id="PS50222">
    <property type="entry name" value="EF_HAND_2"/>
    <property type="match status" value="1"/>
</dbReference>
<dbReference type="InterPro" id="IPR000719">
    <property type="entry name" value="Prot_kinase_dom"/>
</dbReference>
<dbReference type="GO" id="GO:0004674">
    <property type="term" value="F:protein serine/threonine kinase activity"/>
    <property type="evidence" value="ECO:0007669"/>
    <property type="project" value="UniProtKB-KW"/>
</dbReference>
<reference evidence="11" key="1">
    <citation type="submission" date="2021-09" db="EMBL/GenBank/DDBJ databases">
        <authorList>
            <consortium name="AG Swart"/>
            <person name="Singh M."/>
            <person name="Singh A."/>
            <person name="Seah K."/>
            <person name="Emmerich C."/>
        </authorList>
    </citation>
    <scope>NUCLEOTIDE SEQUENCE</scope>
    <source>
        <strain evidence="11">ATCC30299</strain>
    </source>
</reference>
<comment type="cofactor">
    <cofactor evidence="1">
        <name>Mg(2+)</name>
        <dbReference type="ChEBI" id="CHEBI:18420"/>
    </cofactor>
</comment>
<protein>
    <recommendedName>
        <fullName evidence="13">Protein kinase domain-containing protein</fullName>
    </recommendedName>
</protein>
<keyword evidence="5" id="KW-0418">Kinase</keyword>
<dbReference type="EMBL" id="CAJZBQ010000015">
    <property type="protein sequence ID" value="CAG9316177.1"/>
    <property type="molecule type" value="Genomic_DNA"/>
</dbReference>
<name>A0AAU9ISJ0_9CILI</name>
<keyword evidence="12" id="KW-1185">Reference proteome</keyword>
<feature type="domain" description="EF-hand" evidence="10">
    <location>
        <begin position="365"/>
        <end position="400"/>
    </location>
</feature>
<dbReference type="Gene3D" id="3.30.200.20">
    <property type="entry name" value="Phosphorylase Kinase, domain 1"/>
    <property type="match status" value="1"/>
</dbReference>
<evidence type="ECO:0000256" key="5">
    <source>
        <dbReference type="ARBA" id="ARBA00022777"/>
    </source>
</evidence>
<evidence type="ECO:0000256" key="8">
    <source>
        <dbReference type="SAM" id="MobiDB-lite"/>
    </source>
</evidence>
<feature type="compositionally biased region" description="Basic residues" evidence="8">
    <location>
        <begin position="17"/>
        <end position="31"/>
    </location>
</feature>
<feature type="domain" description="Protein kinase" evidence="9">
    <location>
        <begin position="69"/>
        <end position="321"/>
    </location>
</feature>
<dbReference type="InterPro" id="IPR011992">
    <property type="entry name" value="EF-hand-dom_pair"/>
</dbReference>
<proteinExistence type="inferred from homology"/>
<evidence type="ECO:0000256" key="1">
    <source>
        <dbReference type="ARBA" id="ARBA00001946"/>
    </source>
</evidence>
<dbReference type="SUPFAM" id="SSF47473">
    <property type="entry name" value="EF-hand"/>
    <property type="match status" value="1"/>
</dbReference>
<comment type="similarity">
    <text evidence="7">Belongs to the protein kinase superfamily. Ser/Thr protein kinase family. CDPK subfamily.</text>
</comment>
<dbReference type="InterPro" id="IPR050205">
    <property type="entry name" value="CDPK_Ser/Thr_kinases"/>
</dbReference>
<evidence type="ECO:0000256" key="7">
    <source>
        <dbReference type="ARBA" id="ARBA00024334"/>
    </source>
</evidence>
<gene>
    <name evidence="11" type="ORF">BSTOLATCC_MIC15616</name>
</gene>
<evidence type="ECO:0000313" key="11">
    <source>
        <dbReference type="EMBL" id="CAG9316177.1"/>
    </source>
</evidence>
<dbReference type="InterPro" id="IPR002048">
    <property type="entry name" value="EF_hand_dom"/>
</dbReference>
<sequence>MGCCASRPPEKTEKRKVTLKRSVGRKKTKASKKSDLDKSSETHKRSLSRRVTPCLNKVENTQGSIFDFYQKVKNIYKARSGSIWLALDKRTNIQKAIKEIKKNTLESSAQDLFLEEVEKLKELDHPNIVKFHELVISSDTFYLVFEFMAGENLFKRLKRKYINEQLAANYTKNLLEGLEYCHNIGILHRNISLENMLFVSKKEDTSIKLNDFGFTWRKNMKQTQSNEFTKDESELKYLAPETFEGIYNDKSDIWSLGIALYVMLIGRFPFNTAMDVKRGIDWSNDMFLIYSAEMKDFLSKMLAPDYKERFSAIEALNHPWLQIVYPSPQNLLNEQTVAIISKFLTRNKIEQYLLTYVASLYSDFNEEKRHIKLFKFLDKNYDGLVDKQELKEIWKGKIFEDPQEMEEILLGIDMEEDYSFSFTMFMAALADWNSAASRNKLESALKSLSQNNTRRIDVNYIKRKIPAADNKEWEQFYRIVGNVEGSFVNIDQLKEVLLK</sequence>
<dbReference type="GO" id="GO:0005524">
    <property type="term" value="F:ATP binding"/>
    <property type="evidence" value="ECO:0007669"/>
    <property type="project" value="UniProtKB-KW"/>
</dbReference>
<dbReference type="Pfam" id="PF00069">
    <property type="entry name" value="Pkinase"/>
    <property type="match status" value="1"/>
</dbReference>
<comment type="caution">
    <text evidence="11">The sequence shown here is derived from an EMBL/GenBank/DDBJ whole genome shotgun (WGS) entry which is preliminary data.</text>
</comment>
<dbReference type="Gene3D" id="1.10.238.10">
    <property type="entry name" value="EF-hand"/>
    <property type="match status" value="2"/>
</dbReference>
<keyword evidence="4" id="KW-0547">Nucleotide-binding</keyword>
<organism evidence="11 12">
    <name type="scientific">Blepharisma stoltei</name>
    <dbReference type="NCBI Taxonomy" id="1481888"/>
    <lineage>
        <taxon>Eukaryota</taxon>
        <taxon>Sar</taxon>
        <taxon>Alveolata</taxon>
        <taxon>Ciliophora</taxon>
        <taxon>Postciliodesmatophora</taxon>
        <taxon>Heterotrichea</taxon>
        <taxon>Heterotrichida</taxon>
        <taxon>Blepharismidae</taxon>
        <taxon>Blepharisma</taxon>
    </lineage>
</organism>
<keyword evidence="3" id="KW-0808">Transferase</keyword>
<accession>A0AAU9ISJ0</accession>
<keyword evidence="2" id="KW-0723">Serine/threonine-protein kinase</keyword>
<dbReference type="InterPro" id="IPR011009">
    <property type="entry name" value="Kinase-like_dom_sf"/>
</dbReference>
<evidence type="ECO:0008006" key="13">
    <source>
        <dbReference type="Google" id="ProtNLM"/>
    </source>
</evidence>
<dbReference type="SUPFAM" id="SSF56112">
    <property type="entry name" value="Protein kinase-like (PK-like)"/>
    <property type="match status" value="1"/>
</dbReference>
<feature type="region of interest" description="Disordered" evidence="8">
    <location>
        <begin position="1"/>
        <end position="49"/>
    </location>
</feature>
<dbReference type="AlphaFoldDB" id="A0AAU9ISJ0"/>
<evidence type="ECO:0000256" key="3">
    <source>
        <dbReference type="ARBA" id="ARBA00022679"/>
    </source>
</evidence>
<evidence type="ECO:0000313" key="12">
    <source>
        <dbReference type="Proteomes" id="UP001162131"/>
    </source>
</evidence>
<dbReference type="GO" id="GO:0005509">
    <property type="term" value="F:calcium ion binding"/>
    <property type="evidence" value="ECO:0007669"/>
    <property type="project" value="InterPro"/>
</dbReference>
<dbReference type="Gene3D" id="1.10.510.10">
    <property type="entry name" value="Transferase(Phosphotransferase) domain 1"/>
    <property type="match status" value="1"/>
</dbReference>
<dbReference type="PANTHER" id="PTHR24349">
    <property type="entry name" value="SERINE/THREONINE-PROTEIN KINASE"/>
    <property type="match status" value="1"/>
</dbReference>
<dbReference type="PROSITE" id="PS50011">
    <property type="entry name" value="PROTEIN_KINASE_DOM"/>
    <property type="match status" value="1"/>
</dbReference>
<evidence type="ECO:0000259" key="10">
    <source>
        <dbReference type="PROSITE" id="PS50222"/>
    </source>
</evidence>
<feature type="compositionally biased region" description="Basic and acidic residues" evidence="8">
    <location>
        <begin position="32"/>
        <end position="44"/>
    </location>
</feature>
<evidence type="ECO:0000256" key="4">
    <source>
        <dbReference type="ARBA" id="ARBA00022741"/>
    </source>
</evidence>
<evidence type="ECO:0000256" key="6">
    <source>
        <dbReference type="ARBA" id="ARBA00022840"/>
    </source>
</evidence>
<evidence type="ECO:0000259" key="9">
    <source>
        <dbReference type="PROSITE" id="PS50011"/>
    </source>
</evidence>